<dbReference type="VEuPathDB" id="FungiDB:EYZ11_008733"/>
<organism evidence="1 2">
    <name type="scientific">Aspergillus tanneri</name>
    <dbReference type="NCBI Taxonomy" id="1220188"/>
    <lineage>
        <taxon>Eukaryota</taxon>
        <taxon>Fungi</taxon>
        <taxon>Dikarya</taxon>
        <taxon>Ascomycota</taxon>
        <taxon>Pezizomycotina</taxon>
        <taxon>Eurotiomycetes</taxon>
        <taxon>Eurotiomycetidae</taxon>
        <taxon>Eurotiales</taxon>
        <taxon>Aspergillaceae</taxon>
        <taxon>Aspergillus</taxon>
        <taxon>Aspergillus subgen. Circumdati</taxon>
    </lineage>
</organism>
<gene>
    <name evidence="1" type="ORF">ATNIH1004_007788</name>
</gene>
<dbReference type="OrthoDB" id="1744869at2759"/>
<protein>
    <recommendedName>
        <fullName evidence="3">V-type ATPase, C subunit family protein</fullName>
    </recommendedName>
</protein>
<accession>A0A5M9MM41</accession>
<evidence type="ECO:0000313" key="2">
    <source>
        <dbReference type="Proteomes" id="UP000324241"/>
    </source>
</evidence>
<dbReference type="Proteomes" id="UP000324241">
    <property type="component" value="Unassembled WGS sequence"/>
</dbReference>
<reference evidence="1 2" key="1">
    <citation type="submission" date="2019-08" db="EMBL/GenBank/DDBJ databases">
        <title>The genome sequence of a newly discovered highly antifungal drug resistant Aspergillus species, Aspergillus tanneri NIH 1004.</title>
        <authorList>
            <person name="Mounaud S."/>
            <person name="Singh I."/>
            <person name="Joardar V."/>
            <person name="Pakala S."/>
            <person name="Pakala S."/>
            <person name="Venepally P."/>
            <person name="Chung J.K."/>
            <person name="Losada L."/>
            <person name="Nierman W.C."/>
        </authorList>
    </citation>
    <scope>NUCLEOTIDE SEQUENCE [LARGE SCALE GENOMIC DNA]</scope>
    <source>
        <strain evidence="1 2">NIH1004</strain>
    </source>
</reference>
<sequence>MLPQPTVAHACFSRPSLEDDATMRRRISRCLDCDPEIRRLSFTFSRPYVGVQTPLAVLQQGAGLEHLLTAYISTAIVDLHAYMSLTFGCTPSSLPARLAVKPGRLRQMLGCSGFQSRRDPYRQRLNHVAQSLATKVDSPRLAYSWLTHTPELITLDDILSSLPPLPSLRLESQPIPILLVTPSFAPWVDTASTFLEQWINRLYLGRDSHEHVHAFVAVIDKIPGSPLESNLAIENNGVSELEGISVLFSTAGDIQGKAAAPRGVRAANAQEAALLFSVRTGVPNIPNGSLRRPTHEVGLRLSNTIFLNGKENTLFGTRWSYNASSSKYSLDQTIELSRCIVTSTTESIRRIIDLPLHPIGKRRRVVSSMGNILRQITKHVDDNSTEPMPASSELEEELPRYVAEHEIPGQKVSVWALIESPEINEANRTSNALSDIIQSGGKLHHVMSGGGGWGKKQGLLSLDPETGFMDLADDGDLLTSDELFSSTAPTSVPDMPPSLDNPMLMGELSSLSQVVRPGDYIQFYVSITSDYESASQAEVLTPQGSASYHFGVVSDTESRAVQTAAGTEHKYLAFAPNHFGALSEKAITYLQPVNPARSEEVLETGTKLNIPGSRVTLMLE</sequence>
<comment type="caution">
    <text evidence="1">The sequence shown here is derived from an EMBL/GenBank/DDBJ whole genome shotgun (WGS) entry which is preliminary data.</text>
</comment>
<name>A0A5M9MM41_9EURO</name>
<dbReference type="AlphaFoldDB" id="A0A5M9MM41"/>
<evidence type="ECO:0008006" key="3">
    <source>
        <dbReference type="Google" id="ProtNLM"/>
    </source>
</evidence>
<dbReference type="GeneID" id="54330490"/>
<dbReference type="EMBL" id="QUQM01000007">
    <property type="protein sequence ID" value="KAA8646360.1"/>
    <property type="molecule type" value="Genomic_DNA"/>
</dbReference>
<evidence type="ECO:0000313" key="1">
    <source>
        <dbReference type="EMBL" id="KAA8646360.1"/>
    </source>
</evidence>
<dbReference type="RefSeq" id="XP_033425721.1">
    <property type="nucleotide sequence ID" value="XM_033572406.1"/>
</dbReference>
<proteinExistence type="predicted"/>